<accession>A0ABR6YR51</accession>
<dbReference type="Pfam" id="PF11748">
    <property type="entry name" value="DUF3306"/>
    <property type="match status" value="1"/>
</dbReference>
<evidence type="ECO:0000313" key="2">
    <source>
        <dbReference type="EMBL" id="MBC3886396.1"/>
    </source>
</evidence>
<protein>
    <submittedName>
        <fullName evidence="2">DUF3306 domain-containing protein</fullName>
    </submittedName>
</protein>
<dbReference type="InterPro" id="IPR021735">
    <property type="entry name" value="DUF3306"/>
</dbReference>
<sequence>MAAEDFFNRWSKKRPARELATESQAEISGGNLARQDESQPDQGVTAASQAETESRSLTMEDVKTLSDESDFSRFMAQDVDESVRRSAMKKLFTNPHFNVMDGLDIYIGDYSQPDPLPEGMLESLAHAKNLLNPLGVIGQQLQHLLEPEPQPRVSEAVPHTSASCAALHEESTSGDPDDAGMSAQSVIPVLQSAEIPTEKDSKNESTDQNLQL</sequence>
<evidence type="ECO:0000256" key="1">
    <source>
        <dbReference type="SAM" id="MobiDB-lite"/>
    </source>
</evidence>
<feature type="compositionally biased region" description="Basic and acidic residues" evidence="1">
    <location>
        <begin position="52"/>
        <end position="64"/>
    </location>
</feature>
<gene>
    <name evidence="2" type="ORF">H8K27_14800</name>
</gene>
<feature type="region of interest" description="Disordered" evidence="1">
    <location>
        <begin position="149"/>
        <end position="212"/>
    </location>
</feature>
<name>A0ABR6YR51_9BURK</name>
<dbReference type="Proteomes" id="UP000613113">
    <property type="component" value="Unassembled WGS sequence"/>
</dbReference>
<evidence type="ECO:0000313" key="3">
    <source>
        <dbReference type="Proteomes" id="UP000613113"/>
    </source>
</evidence>
<proteinExistence type="predicted"/>
<feature type="compositionally biased region" description="Polar residues" evidence="1">
    <location>
        <begin position="40"/>
        <end position="51"/>
    </location>
</feature>
<dbReference type="RefSeq" id="WP_186863949.1">
    <property type="nucleotide sequence ID" value="NZ_JACOGC010000007.1"/>
</dbReference>
<keyword evidence="3" id="KW-1185">Reference proteome</keyword>
<dbReference type="EMBL" id="JACOGC010000007">
    <property type="protein sequence ID" value="MBC3886396.1"/>
    <property type="molecule type" value="Genomic_DNA"/>
</dbReference>
<feature type="region of interest" description="Disordered" evidence="1">
    <location>
        <begin position="1"/>
        <end position="64"/>
    </location>
</feature>
<comment type="caution">
    <text evidence="2">The sequence shown here is derived from an EMBL/GenBank/DDBJ whole genome shotgun (WGS) entry which is preliminary data.</text>
</comment>
<organism evidence="2 3">
    <name type="scientific">Undibacterium griseum</name>
    <dbReference type="NCBI Taxonomy" id="2762295"/>
    <lineage>
        <taxon>Bacteria</taxon>
        <taxon>Pseudomonadati</taxon>
        <taxon>Pseudomonadota</taxon>
        <taxon>Betaproteobacteria</taxon>
        <taxon>Burkholderiales</taxon>
        <taxon>Oxalobacteraceae</taxon>
        <taxon>Undibacterium</taxon>
    </lineage>
</organism>
<feature type="compositionally biased region" description="Basic and acidic residues" evidence="1">
    <location>
        <begin position="196"/>
        <end position="205"/>
    </location>
</feature>
<reference evidence="2 3" key="1">
    <citation type="submission" date="2020-08" db="EMBL/GenBank/DDBJ databases">
        <title>Novel species isolated from subtropical streams in China.</title>
        <authorList>
            <person name="Lu H."/>
        </authorList>
    </citation>
    <scope>NUCLEOTIDE SEQUENCE [LARGE SCALE GENOMIC DNA]</scope>
    <source>
        <strain evidence="2 3">FT31W</strain>
    </source>
</reference>